<comment type="caution">
    <text evidence="4">The sequence shown here is derived from an EMBL/GenBank/DDBJ whole genome shotgun (WGS) entry which is preliminary data.</text>
</comment>
<reference evidence="4" key="1">
    <citation type="journal article" date="2014" name="Nucleic Acids Res.">
        <title>The evolutionary dynamics of variant antigen genes in Babesia reveal a history of genomic innovation underlying host-parasite interaction.</title>
        <authorList>
            <person name="Jackson A.P."/>
            <person name="Otto T.D."/>
            <person name="Darby A."/>
            <person name="Ramaprasad A."/>
            <person name="Xia D."/>
            <person name="Echaide I.E."/>
            <person name="Farber M."/>
            <person name="Gahlot S."/>
            <person name="Gamble J."/>
            <person name="Gupta D."/>
            <person name="Gupta Y."/>
            <person name="Jackson L."/>
            <person name="Malandrin L."/>
            <person name="Malas T.B."/>
            <person name="Moussa E."/>
            <person name="Nair M."/>
            <person name="Reid A.J."/>
            <person name="Sanders M."/>
            <person name="Sharma J."/>
            <person name="Tracey A."/>
            <person name="Quail M.A."/>
            <person name="Weir W."/>
            <person name="Wastling J.M."/>
            <person name="Hall N."/>
            <person name="Willadsen P."/>
            <person name="Lingelbach K."/>
            <person name="Shiels B."/>
            <person name="Tait A."/>
            <person name="Berriman M."/>
            <person name="Allred D.R."/>
            <person name="Pain A."/>
        </authorList>
    </citation>
    <scope>NUCLEOTIDE SEQUENCE</scope>
    <source>
        <strain evidence="4">1802A</strain>
    </source>
</reference>
<keyword evidence="1" id="KW-0028">Amino-acid biosynthesis</keyword>
<keyword evidence="3" id="KW-0315">Glutamine amidotransferase</keyword>
<dbReference type="InterPro" id="IPR001962">
    <property type="entry name" value="Asn_synthase"/>
</dbReference>
<dbReference type="InterPro" id="IPR051857">
    <property type="entry name" value="Asn_synthetase_domain"/>
</dbReference>
<dbReference type="InterPro" id="IPR014729">
    <property type="entry name" value="Rossmann-like_a/b/a_fold"/>
</dbReference>
<keyword evidence="5" id="KW-1185">Reference proteome</keyword>
<dbReference type="AlphaFoldDB" id="A0AAD9GAE5"/>
<organism evidence="4 5">
    <name type="scientific">Babesia divergens</name>
    <dbReference type="NCBI Taxonomy" id="32595"/>
    <lineage>
        <taxon>Eukaryota</taxon>
        <taxon>Sar</taxon>
        <taxon>Alveolata</taxon>
        <taxon>Apicomplexa</taxon>
        <taxon>Aconoidasida</taxon>
        <taxon>Piroplasmida</taxon>
        <taxon>Babesiidae</taxon>
        <taxon>Babesia</taxon>
    </lineage>
</organism>
<dbReference type="EMBL" id="JAHBMH010000062">
    <property type="protein sequence ID" value="KAK1934828.1"/>
    <property type="molecule type" value="Genomic_DNA"/>
</dbReference>
<dbReference type="GO" id="GO:0006529">
    <property type="term" value="P:asparagine biosynthetic process"/>
    <property type="evidence" value="ECO:0007669"/>
    <property type="project" value="UniProtKB-KW"/>
</dbReference>
<dbReference type="Proteomes" id="UP001195914">
    <property type="component" value="Unassembled WGS sequence"/>
</dbReference>
<dbReference type="CDD" id="cd01991">
    <property type="entry name" value="Asn_synthase_B_C"/>
    <property type="match status" value="1"/>
</dbReference>
<dbReference type="GO" id="GO:0004066">
    <property type="term" value="F:asparagine synthase (glutamine-hydrolyzing) activity"/>
    <property type="evidence" value="ECO:0007669"/>
    <property type="project" value="InterPro"/>
</dbReference>
<proteinExistence type="predicted"/>
<keyword evidence="2" id="KW-0061">Asparagine biosynthesis</keyword>
<protein>
    <submittedName>
        <fullName evidence="4">Asparagine synthase</fullName>
    </submittedName>
</protein>
<dbReference type="PANTHER" id="PTHR45937:SF1">
    <property type="entry name" value="ASPARAGINE SYNTHETASE DOMAIN-CONTAINING PROTEIN 1"/>
    <property type="match status" value="1"/>
</dbReference>
<reference evidence="4" key="2">
    <citation type="submission" date="2021-05" db="EMBL/GenBank/DDBJ databases">
        <authorList>
            <person name="Pain A."/>
        </authorList>
    </citation>
    <scope>NUCLEOTIDE SEQUENCE</scope>
    <source>
        <strain evidence="4">1802A</strain>
    </source>
</reference>
<evidence type="ECO:0000256" key="3">
    <source>
        <dbReference type="ARBA" id="ARBA00022962"/>
    </source>
</evidence>
<accession>A0AAD9GAE5</accession>
<dbReference type="SUPFAM" id="SSF52402">
    <property type="entry name" value="Adenine nucleotide alpha hydrolases-like"/>
    <property type="match status" value="1"/>
</dbReference>
<evidence type="ECO:0000256" key="1">
    <source>
        <dbReference type="ARBA" id="ARBA00022605"/>
    </source>
</evidence>
<evidence type="ECO:0000313" key="5">
    <source>
        <dbReference type="Proteomes" id="UP001195914"/>
    </source>
</evidence>
<dbReference type="Gene3D" id="3.40.50.620">
    <property type="entry name" value="HUPs"/>
    <property type="match status" value="1"/>
</dbReference>
<evidence type="ECO:0000313" key="4">
    <source>
        <dbReference type="EMBL" id="KAK1934828.1"/>
    </source>
</evidence>
<name>A0AAD9GAE5_BABDI</name>
<evidence type="ECO:0000256" key="2">
    <source>
        <dbReference type="ARBA" id="ARBA00022888"/>
    </source>
</evidence>
<dbReference type="PANTHER" id="PTHR45937">
    <property type="entry name" value="ASPARAGINE SYNTHETASE DOMAIN-CONTAINING PROTEIN 1"/>
    <property type="match status" value="1"/>
</dbReference>
<sequence>MQQLRLVIRSDTAIGGLDQYVDSLKKWNEQGVIDFKAYDVAWPVTKSDISPGQFYHDSLNIERHDNATILKFRSDSLHFELTGTNVISIDDYTYCAIYGTLYDNRDLFTIQGSTSEEIANSLLALKGSFSIICVSFRFSSVYLLKDEIGMKSLLANFEACQITIATCATSVEQQWYELPPFFCAVITNEINTIERCNLALLQICKQQRLTQDIRLDQVEMAIMSIREALCEAVKDACSPRIVKECVTILFSGGIDSAILASMVAENVTDLQYVELVNVAFQPKRAPDRITAMCTYEDLLHLYPNVEFRLICVDVDTDEYKEMEPHLFELIFPNLTHMDLNIAAALHYAAKRTGYILNPQVLKTPQWQKIRQSVSIMKSVNLRVNIVKPPQSHLTSPENIHGCNINLESLVVDQISNSASDDEEKLLALYDVRATETHSNMPYISTSNVVIIGSGADEIFGGYGRHSVERKVDASISEHEINRDLLRLWKRNMGRDDRVLNDLGISAIYPFLHQHVLTTLTQLNMNPAISIDALACPEWFKSLGVYKTMKFETLKYNEFLSGAHNKHVAIYMNKWLLREIAHRIGLNYCVHFKKRAIQFGSRSANTFNMLRGMSNRVASDKGAAVLQRCNL</sequence>
<gene>
    <name evidence="4" type="ORF">X943_002041</name>
</gene>